<dbReference type="PANTHER" id="PTHR21210">
    <property type="entry name" value="TRNA (URACIL-O(2)-)-METHYLTRANSFERASE-RELATED"/>
    <property type="match status" value="1"/>
</dbReference>
<keyword evidence="9" id="KW-0819">tRNA processing</keyword>
<evidence type="ECO:0000256" key="9">
    <source>
        <dbReference type="ARBA" id="ARBA00022694"/>
    </source>
</evidence>
<dbReference type="PANTHER" id="PTHR21210:SF0">
    <property type="entry name" value="TRNA (URACIL-O(2)-)-METHYLTRANSFERASE-RELATED"/>
    <property type="match status" value="1"/>
</dbReference>
<evidence type="ECO:0000313" key="13">
    <source>
        <dbReference type="Proteomes" id="UP000769157"/>
    </source>
</evidence>
<keyword evidence="6" id="KW-0489">Methyltransferase</keyword>
<dbReference type="GO" id="GO:0030488">
    <property type="term" value="P:tRNA methylation"/>
    <property type="evidence" value="ECO:0007669"/>
    <property type="project" value="TreeGrafter"/>
</dbReference>
<keyword evidence="7" id="KW-0808">Transferase</keyword>
<evidence type="ECO:0000256" key="3">
    <source>
        <dbReference type="ARBA" id="ARBA00012795"/>
    </source>
</evidence>
<feature type="region of interest" description="Disordered" evidence="11">
    <location>
        <begin position="620"/>
        <end position="644"/>
    </location>
</feature>
<evidence type="ECO:0000256" key="7">
    <source>
        <dbReference type="ARBA" id="ARBA00022679"/>
    </source>
</evidence>
<evidence type="ECO:0000256" key="8">
    <source>
        <dbReference type="ARBA" id="ARBA00022691"/>
    </source>
</evidence>
<dbReference type="GO" id="GO:0141101">
    <property type="term" value="F:tRNA(Ser) (uridine(44)-2'-O-)-methyltransferase activity"/>
    <property type="evidence" value="ECO:0007669"/>
    <property type="project" value="UniProtKB-EC"/>
</dbReference>
<keyword evidence="13" id="KW-1185">Reference proteome</keyword>
<feature type="compositionally biased region" description="Basic and acidic residues" evidence="11">
    <location>
        <begin position="629"/>
        <end position="644"/>
    </location>
</feature>
<evidence type="ECO:0000256" key="10">
    <source>
        <dbReference type="ARBA" id="ARBA00047957"/>
    </source>
</evidence>
<evidence type="ECO:0000256" key="4">
    <source>
        <dbReference type="ARBA" id="ARBA00017788"/>
    </source>
</evidence>
<dbReference type="GO" id="GO:0005737">
    <property type="term" value="C:cytoplasm"/>
    <property type="evidence" value="ECO:0007669"/>
    <property type="project" value="UniProtKB-SubCell"/>
</dbReference>
<evidence type="ECO:0000256" key="11">
    <source>
        <dbReference type="SAM" id="MobiDB-lite"/>
    </source>
</evidence>
<dbReference type="InterPro" id="IPR011671">
    <property type="entry name" value="tRNA_uracil_MeTrfase"/>
</dbReference>
<comment type="caution">
    <text evidence="12">The sequence shown here is derived from an EMBL/GenBank/DDBJ whole genome shotgun (WGS) entry which is preliminary data.</text>
</comment>
<gene>
    <name evidence="12" type="ORF">OGAPHI_000732</name>
</gene>
<comment type="catalytic activity">
    <reaction evidence="10">
        <text>uridine(44) in tRNA(Ser) + S-adenosyl-L-methionine = 2'-O-methyluridine(44) in tRNA(Ser) + S-adenosyl-L-homocysteine + H(+)</text>
        <dbReference type="Rhea" id="RHEA:43100"/>
        <dbReference type="Rhea" id="RHEA-COMP:10339"/>
        <dbReference type="Rhea" id="RHEA-COMP:10340"/>
        <dbReference type="ChEBI" id="CHEBI:15378"/>
        <dbReference type="ChEBI" id="CHEBI:57856"/>
        <dbReference type="ChEBI" id="CHEBI:59789"/>
        <dbReference type="ChEBI" id="CHEBI:65315"/>
        <dbReference type="ChEBI" id="CHEBI:74478"/>
        <dbReference type="EC" id="2.1.1.211"/>
    </reaction>
</comment>
<evidence type="ECO:0000313" key="12">
    <source>
        <dbReference type="EMBL" id="KAH3671021.1"/>
    </source>
</evidence>
<evidence type="ECO:0000256" key="1">
    <source>
        <dbReference type="ARBA" id="ARBA00004496"/>
    </source>
</evidence>
<dbReference type="EC" id="2.1.1.211" evidence="3"/>
<dbReference type="AlphaFoldDB" id="A0A9P8PFL6"/>
<dbReference type="Proteomes" id="UP000769157">
    <property type="component" value="Unassembled WGS sequence"/>
</dbReference>
<proteinExistence type="inferred from homology"/>
<dbReference type="OrthoDB" id="10047021at2759"/>
<evidence type="ECO:0000256" key="5">
    <source>
        <dbReference type="ARBA" id="ARBA00022490"/>
    </source>
</evidence>
<reference evidence="12" key="1">
    <citation type="journal article" date="2021" name="Open Biol.">
        <title>Shared evolutionary footprints suggest mitochondrial oxidative damage underlies multiple complex I losses in fungi.</title>
        <authorList>
            <person name="Schikora-Tamarit M.A."/>
            <person name="Marcet-Houben M."/>
            <person name="Nosek J."/>
            <person name="Gabaldon T."/>
        </authorList>
    </citation>
    <scope>NUCLEOTIDE SEQUENCE</scope>
    <source>
        <strain evidence="12">CBS6075</strain>
    </source>
</reference>
<keyword evidence="5" id="KW-0963">Cytoplasm</keyword>
<accession>A0A9P8PFL6</accession>
<evidence type="ECO:0000256" key="6">
    <source>
        <dbReference type="ARBA" id="ARBA00022603"/>
    </source>
</evidence>
<dbReference type="GeneID" id="70232700"/>
<organism evidence="12 13">
    <name type="scientific">Ogataea philodendri</name>
    <dbReference type="NCBI Taxonomy" id="1378263"/>
    <lineage>
        <taxon>Eukaryota</taxon>
        <taxon>Fungi</taxon>
        <taxon>Dikarya</taxon>
        <taxon>Ascomycota</taxon>
        <taxon>Saccharomycotina</taxon>
        <taxon>Pichiomycetes</taxon>
        <taxon>Pichiales</taxon>
        <taxon>Pichiaceae</taxon>
        <taxon>Ogataea</taxon>
    </lineage>
</organism>
<keyword evidence="8" id="KW-0949">S-adenosyl-L-methionine</keyword>
<name>A0A9P8PFL6_9ASCO</name>
<comment type="similarity">
    <text evidence="2">Belongs to the TRM44 family.</text>
</comment>
<sequence length="1179" mass="135523">MGFIVPGTILKLDVESSSRRHKRGLKRVFVPQKSFKEFNTRYKRQNVTQLIQHIEQTDSRTRLATTHKAHTLTDLPTEILLGIFVESENLDSLAATCKLFSHLVDHSYNHLAQEIVQRKYLKVVRTKPREFAFIKRRVSNDMDHDHDANALRTEIERLKYQLTISPTVYTSAHQIRILDERVFANKYLTCSIFRSLSPDLVLPTTTTAAIPTKIEKLRNDGEKNLKTKIIELHKDTPIKFPYLDGDNFTAIDYIHGRYQDKLLVIRELILRDTSFVSPIYQILNLVIHLNRAYRRAGQGEPIIGTRLYERLIETNRPAKDGDSDTPRISDPNVIISCLKFNEQQLLKLVMAESDLEKLASDLQLWSFIMESKSYAYFHQLEKLGLKPTPVVMKNFNYAHYPEDLEQLVFVRRAGEKRLARVHFGHDAACGPHVDGRGVASRAEQHVRRTVPQSDHLVGERVDRNTIRSSKSKIPELELAFAADEQILRLEVSVQHSVVVTEHDSSEQLEHERLDHMGLQSTALVVPVRVHVSFQVLVQILKHKRQLVLCMYDVVQRDDVLVSELLHNGDFSNGCRRRSFLAVEVDFLQRDKRAQSAVPAFENSGVRAFAEFFQLLKLRGRGGHAPSPRRNTEETLKPREIPNIRDKPSVLGPQWCGIFETDVEFESVHFIQAMTNLLRNPNINSTVILRADVLKEYTYTYPDGSDEPFLEKYIAEDTQDISSGDPSEPVLTRNIDDTEIKQVPLPDKYRPRIEMVRRMIPRNPSKDYVINQTCLMMEDGHDDVLIIYTPHIKNPAEIPFYLPPVRSIALLYSKSKLSIHYLPFGTVQELKQMSPIERPVRIAYRLMSTAQRHSDGVRNGYEKRVNHDLVVSKVAFQDRYILLKQKYARTLVEDWRENTDPRKHVFEDIAIAAFLIEFWNKIYPDKELFEFRDLGCGNGLLVYLLSMEGYNGIGIDARARKSWEMYPPEVQKKLKEQVIIPSVLLRPHPAVRTHFFSDNGRVFKVPAPKDALPDVKLADKQQLVELFTAADILASPQVNAAEFPKNTFIIGNHSDELTTWIPLLGYPFMVIPCCSHNLNGDKVRYAAKKLPASPNSPTSYTSDSRYATLVDHVEYIATMFGWHVEREMLRIPSTRNAALIGYTPNNFLPKSIYEIIAMEGGADRWVENTMALMKRPPRNH</sequence>
<dbReference type="EMBL" id="JAEUBE010000084">
    <property type="protein sequence ID" value="KAH3671021.1"/>
    <property type="molecule type" value="Genomic_DNA"/>
</dbReference>
<dbReference type="Pfam" id="PF07757">
    <property type="entry name" value="AdoMet_MTase"/>
    <property type="match status" value="1"/>
</dbReference>
<dbReference type="RefSeq" id="XP_046064389.1">
    <property type="nucleotide sequence ID" value="XM_046208715.1"/>
</dbReference>
<reference evidence="12" key="2">
    <citation type="submission" date="2021-01" db="EMBL/GenBank/DDBJ databases">
        <authorList>
            <person name="Schikora-Tamarit M.A."/>
        </authorList>
    </citation>
    <scope>NUCLEOTIDE SEQUENCE</scope>
    <source>
        <strain evidence="12">CBS6075</strain>
    </source>
</reference>
<evidence type="ECO:0000256" key="2">
    <source>
        <dbReference type="ARBA" id="ARBA00009056"/>
    </source>
</evidence>
<comment type="subcellular location">
    <subcellularLocation>
        <location evidence="1">Cytoplasm</location>
    </subcellularLocation>
</comment>
<protein>
    <recommendedName>
        <fullName evidence="4">tRNA (uracil-O(2)-)-methyltransferase</fullName>
        <ecNumber evidence="3">2.1.1.211</ecNumber>
    </recommendedName>
</protein>